<evidence type="ECO:0000313" key="3">
    <source>
        <dbReference type="EMBL" id="MBP0458062.1"/>
    </source>
</evidence>
<protein>
    <submittedName>
        <fullName evidence="3">Helix-turn-helix domain-containing protein</fullName>
    </submittedName>
</protein>
<dbReference type="SUPFAM" id="SSF47413">
    <property type="entry name" value="lambda repressor-like DNA-binding domains"/>
    <property type="match status" value="1"/>
</dbReference>
<evidence type="ECO:0000313" key="4">
    <source>
        <dbReference type="Proteomes" id="UP000670475"/>
    </source>
</evidence>
<accession>A0A940RUK5</accession>
<dbReference type="AlphaFoldDB" id="A0A940RUK5"/>
<dbReference type="EMBL" id="JAGIQL010000034">
    <property type="protein sequence ID" value="MBP0458062.1"/>
    <property type="molecule type" value="Genomic_DNA"/>
</dbReference>
<feature type="domain" description="HTH cro/C1-type" evidence="2">
    <location>
        <begin position="31"/>
        <end position="79"/>
    </location>
</feature>
<gene>
    <name evidence="3" type="ORF">JFN87_11200</name>
</gene>
<dbReference type="CDD" id="cd00093">
    <property type="entry name" value="HTH_XRE"/>
    <property type="match status" value="1"/>
</dbReference>
<dbReference type="InterPro" id="IPR043917">
    <property type="entry name" value="DUF5753"/>
</dbReference>
<name>A0A940RUK5_9ACTN</name>
<dbReference type="Gene3D" id="1.10.260.40">
    <property type="entry name" value="lambda repressor-like DNA-binding domains"/>
    <property type="match status" value="1"/>
</dbReference>
<dbReference type="SMART" id="SM00530">
    <property type="entry name" value="HTH_XRE"/>
    <property type="match status" value="1"/>
</dbReference>
<reference evidence="3" key="1">
    <citation type="submission" date="2021-03" db="EMBL/GenBank/DDBJ databases">
        <title>Whole genome sequence of Streptomyces bomunensis MMS17-BM035.</title>
        <authorList>
            <person name="Lee J.H."/>
        </authorList>
    </citation>
    <scope>NUCLEOTIDE SEQUENCE</scope>
    <source>
        <strain evidence="3">MMS17-BM035</strain>
    </source>
</reference>
<dbReference type="PROSITE" id="PS50943">
    <property type="entry name" value="HTH_CROC1"/>
    <property type="match status" value="1"/>
</dbReference>
<dbReference type="Proteomes" id="UP000670475">
    <property type="component" value="Unassembled WGS sequence"/>
</dbReference>
<evidence type="ECO:0000256" key="1">
    <source>
        <dbReference type="SAM" id="MobiDB-lite"/>
    </source>
</evidence>
<sequence>MRDDLDERGGGSVDPDDDESNAVIAAVGRQLKLWREGAGLKPQELANALGYSDNLVYKVEAGTRIPQPEYLTKADEVLGAGGKIAGMQRDLAQAKYPKKVRQLAKVEAEAVELGEYSNHNVPGLLETAAHARALYEMRLPAYSPDEVDRLVEARLSRQVIFERKPLPMLSFIIEEVVLRRPLGGRQVMKEQLEHLLDAGRLRNVTIQVMPTDVEVHAGMSGDLRLLTLDDGATVGYCEGQLPTPVSSVPKRVRVLELRYGMLRAQALTPRESLAFIEKVVGEE</sequence>
<dbReference type="Pfam" id="PF13560">
    <property type="entry name" value="HTH_31"/>
    <property type="match status" value="1"/>
</dbReference>
<comment type="caution">
    <text evidence="3">The sequence shown here is derived from an EMBL/GenBank/DDBJ whole genome shotgun (WGS) entry which is preliminary data.</text>
</comment>
<proteinExistence type="predicted"/>
<dbReference type="InterPro" id="IPR001387">
    <property type="entry name" value="Cro/C1-type_HTH"/>
</dbReference>
<dbReference type="Pfam" id="PF19054">
    <property type="entry name" value="DUF5753"/>
    <property type="match status" value="1"/>
</dbReference>
<organism evidence="3 4">
    <name type="scientific">Streptomyces montanisoli</name>
    <dbReference type="NCBI Taxonomy" id="2798581"/>
    <lineage>
        <taxon>Bacteria</taxon>
        <taxon>Bacillati</taxon>
        <taxon>Actinomycetota</taxon>
        <taxon>Actinomycetes</taxon>
        <taxon>Kitasatosporales</taxon>
        <taxon>Streptomycetaceae</taxon>
        <taxon>Streptomyces</taxon>
    </lineage>
</organism>
<dbReference type="RefSeq" id="WP_209339843.1">
    <property type="nucleotide sequence ID" value="NZ_JAGIQL010000034.1"/>
</dbReference>
<feature type="region of interest" description="Disordered" evidence="1">
    <location>
        <begin position="1"/>
        <end position="20"/>
    </location>
</feature>
<evidence type="ECO:0000259" key="2">
    <source>
        <dbReference type="PROSITE" id="PS50943"/>
    </source>
</evidence>
<dbReference type="GO" id="GO:0003677">
    <property type="term" value="F:DNA binding"/>
    <property type="evidence" value="ECO:0007669"/>
    <property type="project" value="InterPro"/>
</dbReference>
<keyword evidence="4" id="KW-1185">Reference proteome</keyword>
<dbReference type="InterPro" id="IPR010982">
    <property type="entry name" value="Lambda_DNA-bd_dom_sf"/>
</dbReference>